<reference evidence="2" key="1">
    <citation type="submission" date="2018-06" db="EMBL/GenBank/DDBJ databases">
        <authorList>
            <consortium name="Pathogen Informatics"/>
        </authorList>
    </citation>
    <scope>NUCLEOTIDE SEQUENCE [LARGE SCALE GENOMIC DNA]</scope>
    <source>
        <strain evidence="2">NCTC10115</strain>
    </source>
</reference>
<dbReference type="AlphaFoldDB" id="A0A3B0PY62"/>
<protein>
    <submittedName>
        <fullName evidence="1">Uncharacterized protein</fullName>
    </submittedName>
</protein>
<evidence type="ECO:0000313" key="1">
    <source>
        <dbReference type="EMBL" id="SYV94241.1"/>
    </source>
</evidence>
<organism evidence="1 2">
    <name type="scientific">Mycoplasmoides gallisepticum</name>
    <name type="common">Mycoplasma gallisepticum</name>
    <dbReference type="NCBI Taxonomy" id="2096"/>
    <lineage>
        <taxon>Bacteria</taxon>
        <taxon>Bacillati</taxon>
        <taxon>Mycoplasmatota</taxon>
        <taxon>Mycoplasmoidales</taxon>
        <taxon>Mycoplasmoidaceae</taxon>
        <taxon>Mycoplasmoides</taxon>
    </lineage>
</organism>
<sequence>MMDLVIQEIDLNKLDYLVIYLDNLNGINFLYEKIW</sequence>
<dbReference type="Proteomes" id="UP000260136">
    <property type="component" value="Chromosome"/>
</dbReference>
<gene>
    <name evidence="1" type="ORF">NCTC10115_00560</name>
</gene>
<accession>A0A3B0PY62</accession>
<dbReference type="EMBL" id="LS991952">
    <property type="protein sequence ID" value="SYV94241.1"/>
    <property type="molecule type" value="Genomic_DNA"/>
</dbReference>
<feature type="non-terminal residue" evidence="1">
    <location>
        <position position="35"/>
    </location>
</feature>
<evidence type="ECO:0000313" key="2">
    <source>
        <dbReference type="Proteomes" id="UP000260136"/>
    </source>
</evidence>
<name>A0A3B0PY62_MYCGL</name>
<proteinExistence type="predicted"/>